<evidence type="ECO:0000313" key="1">
    <source>
        <dbReference type="EMBL" id="RPD55922.1"/>
    </source>
</evidence>
<proteinExistence type="predicted"/>
<dbReference type="STRING" id="1328759.A0A5C2RXY0"/>
<dbReference type="AlphaFoldDB" id="A0A5C2RXY0"/>
<dbReference type="Proteomes" id="UP000313359">
    <property type="component" value="Unassembled WGS sequence"/>
</dbReference>
<accession>A0A5C2RXY0</accession>
<evidence type="ECO:0000313" key="2">
    <source>
        <dbReference type="Proteomes" id="UP000313359"/>
    </source>
</evidence>
<sequence length="620" mass="70600">MAGVWAKTRPELPVELYTHALGFLDPKDPSALKTLFSVLWTSTYLRTAASVSSIWKPYYESRYTQCVPENEARRHAQFGGNYFKLYMKRRELDHRALELVDGIRLEIPGRSARARVLAQELSFDVWDALRAETVLPVPKYFRSRHDKSTVDAAPHAFPRRYWARAVQGVIARYWAVRMWQRAVAGDPGVTFEEVLLGFSTFLGWSPYVLSQALDNIATSCRQTCLAQKIILDQANPEFDLAKACDTVIVQMHEEGWMGDDEEDMDEHLLDIYPHIPLMKSEEFSFALSAFSKVWLFVALCCRLGLDAYPTMTVSGTAPVYQSCVRPRDPAKLPVVVDFTTSPLIRPLNHTPIYQEVLRLSEGHFQPEMARMCMPELPANALFMVALNQAGQSLSLYKEEEHDDWLHFEKQRLCTAIHAIQCARMLLPSIEAPTLIHYGQMWDTFPLDWQAIVLDVLLADAPLGSPRGGLAVEVGLSVRESEDLDKLIMRRSGDLRNKNIPDVGSVVAHSIRDNFPGFELDWKVSVDEQGEWSLYIRRVFADAFDDSGLMSEGSQLEPYVPKGVSKMFARSWSLQWSHFGRYVEDVSFEDADKDGQPTRLVMTAEMRTLYPEDRIPEAKPY</sequence>
<evidence type="ECO:0008006" key="3">
    <source>
        <dbReference type="Google" id="ProtNLM"/>
    </source>
</evidence>
<dbReference type="EMBL" id="ML122292">
    <property type="protein sequence ID" value="RPD55922.1"/>
    <property type="molecule type" value="Genomic_DNA"/>
</dbReference>
<dbReference type="OrthoDB" id="28868at2759"/>
<dbReference type="InterPro" id="IPR036047">
    <property type="entry name" value="F-box-like_dom_sf"/>
</dbReference>
<name>A0A5C2RXY0_9APHY</name>
<dbReference type="SUPFAM" id="SSF81383">
    <property type="entry name" value="F-box domain"/>
    <property type="match status" value="1"/>
</dbReference>
<gene>
    <name evidence="1" type="ORF">L227DRAFT_579393</name>
</gene>
<reference evidence="1" key="1">
    <citation type="journal article" date="2018" name="Genome Biol. Evol.">
        <title>Genomics and development of Lentinus tigrinus, a white-rot wood-decaying mushroom with dimorphic fruiting bodies.</title>
        <authorList>
            <person name="Wu B."/>
            <person name="Xu Z."/>
            <person name="Knudson A."/>
            <person name="Carlson A."/>
            <person name="Chen N."/>
            <person name="Kovaka S."/>
            <person name="LaButti K."/>
            <person name="Lipzen A."/>
            <person name="Pennachio C."/>
            <person name="Riley R."/>
            <person name="Schakwitz W."/>
            <person name="Umezawa K."/>
            <person name="Ohm R.A."/>
            <person name="Grigoriev I.V."/>
            <person name="Nagy L.G."/>
            <person name="Gibbons J."/>
            <person name="Hibbett D."/>
        </authorList>
    </citation>
    <scope>NUCLEOTIDE SEQUENCE [LARGE SCALE GENOMIC DNA]</scope>
    <source>
        <strain evidence="1">ALCF2SS1-6</strain>
    </source>
</reference>
<keyword evidence="2" id="KW-1185">Reference proteome</keyword>
<protein>
    <recommendedName>
        <fullName evidence="3">F-box domain-containing protein</fullName>
    </recommendedName>
</protein>
<organism evidence="1 2">
    <name type="scientific">Lentinus tigrinus ALCF2SS1-6</name>
    <dbReference type="NCBI Taxonomy" id="1328759"/>
    <lineage>
        <taxon>Eukaryota</taxon>
        <taxon>Fungi</taxon>
        <taxon>Dikarya</taxon>
        <taxon>Basidiomycota</taxon>
        <taxon>Agaricomycotina</taxon>
        <taxon>Agaricomycetes</taxon>
        <taxon>Polyporales</taxon>
        <taxon>Polyporaceae</taxon>
        <taxon>Lentinus</taxon>
    </lineage>
</organism>